<gene>
    <name evidence="2" type="ORF">SOCG_05547</name>
</gene>
<dbReference type="GeneID" id="25033917"/>
<organism evidence="2 3">
    <name type="scientific">Schizosaccharomyces octosporus (strain yFS286)</name>
    <name type="common">Fission yeast</name>
    <name type="synonym">Octosporomyces octosporus</name>
    <dbReference type="NCBI Taxonomy" id="483514"/>
    <lineage>
        <taxon>Eukaryota</taxon>
        <taxon>Fungi</taxon>
        <taxon>Dikarya</taxon>
        <taxon>Ascomycota</taxon>
        <taxon>Taphrinomycotina</taxon>
        <taxon>Schizosaccharomycetes</taxon>
        <taxon>Schizosaccharomycetales</taxon>
        <taxon>Schizosaccharomycetaceae</taxon>
        <taxon>Schizosaccharomyces</taxon>
    </lineage>
</organism>
<dbReference type="OMA" id="RHGINNF"/>
<sequence length="64" mass="7056">MAEERQAKSTVKDADHKVTYNIERVRHGINNFFDDVGSAVKKEGNTGTTQQSKDAARTESAGKM</sequence>
<dbReference type="RefSeq" id="XP_013019533.1">
    <property type="nucleotide sequence ID" value="XM_013164079.1"/>
</dbReference>
<proteinExistence type="predicted"/>
<feature type="compositionally biased region" description="Basic and acidic residues" evidence="1">
    <location>
        <begin position="54"/>
        <end position="64"/>
    </location>
</feature>
<dbReference type="Proteomes" id="UP000016088">
    <property type="component" value="Unassembled WGS sequence"/>
</dbReference>
<dbReference type="VEuPathDB" id="FungiDB:SOCG_05547"/>
<dbReference type="EMBL" id="KE503207">
    <property type="protein sequence ID" value="EPX72331.1"/>
    <property type="molecule type" value="Genomic_DNA"/>
</dbReference>
<evidence type="ECO:0000313" key="3">
    <source>
        <dbReference type="Proteomes" id="UP000016088"/>
    </source>
</evidence>
<name>S9PT48_SCHOY</name>
<dbReference type="AlphaFoldDB" id="S9PT48"/>
<feature type="region of interest" description="Disordered" evidence="1">
    <location>
        <begin position="40"/>
        <end position="64"/>
    </location>
</feature>
<keyword evidence="3" id="KW-1185">Reference proteome</keyword>
<evidence type="ECO:0000256" key="1">
    <source>
        <dbReference type="SAM" id="MobiDB-lite"/>
    </source>
</evidence>
<dbReference type="OrthoDB" id="5352390at2759"/>
<reference evidence="2 3" key="1">
    <citation type="journal article" date="2011" name="Science">
        <title>Comparative functional genomics of the fission yeasts.</title>
        <authorList>
            <person name="Rhind N."/>
            <person name="Chen Z."/>
            <person name="Yassour M."/>
            <person name="Thompson D.A."/>
            <person name="Haas B.J."/>
            <person name="Habib N."/>
            <person name="Wapinski I."/>
            <person name="Roy S."/>
            <person name="Lin M.F."/>
            <person name="Heiman D.I."/>
            <person name="Young S.K."/>
            <person name="Furuya K."/>
            <person name="Guo Y."/>
            <person name="Pidoux A."/>
            <person name="Chen H.M."/>
            <person name="Robbertse B."/>
            <person name="Goldberg J.M."/>
            <person name="Aoki K."/>
            <person name="Bayne E.H."/>
            <person name="Berlin A.M."/>
            <person name="Desjardins C.A."/>
            <person name="Dobbs E."/>
            <person name="Dukaj L."/>
            <person name="Fan L."/>
            <person name="FitzGerald M.G."/>
            <person name="French C."/>
            <person name="Gujja S."/>
            <person name="Hansen K."/>
            <person name="Keifenheim D."/>
            <person name="Levin J.Z."/>
            <person name="Mosher R.A."/>
            <person name="Mueller C.A."/>
            <person name="Pfiffner J."/>
            <person name="Priest M."/>
            <person name="Russ C."/>
            <person name="Smialowska A."/>
            <person name="Swoboda P."/>
            <person name="Sykes S.M."/>
            <person name="Vaughn M."/>
            <person name="Vengrova S."/>
            <person name="Yoder R."/>
            <person name="Zeng Q."/>
            <person name="Allshire R."/>
            <person name="Baulcombe D."/>
            <person name="Birren B.W."/>
            <person name="Brown W."/>
            <person name="Ekwall K."/>
            <person name="Kellis M."/>
            <person name="Leatherwood J."/>
            <person name="Levin H."/>
            <person name="Margalit H."/>
            <person name="Martienssen R."/>
            <person name="Nieduszynski C.A."/>
            <person name="Spatafora J.W."/>
            <person name="Friedman N."/>
            <person name="Dalgaard J.Z."/>
            <person name="Baumann P."/>
            <person name="Niki H."/>
            <person name="Regev A."/>
            <person name="Nusbaum C."/>
        </authorList>
    </citation>
    <scope>NUCLEOTIDE SEQUENCE [LARGE SCALE GENOMIC DNA]</scope>
    <source>
        <strain evidence="3">yFS286</strain>
    </source>
</reference>
<accession>S9PT48</accession>
<evidence type="ECO:0000313" key="2">
    <source>
        <dbReference type="EMBL" id="EPX72331.1"/>
    </source>
</evidence>
<protein>
    <submittedName>
        <fullName evidence="2">Uncharacterized protein</fullName>
    </submittedName>
</protein>
<dbReference type="HOGENOM" id="CLU_2905454_0_0_1"/>